<evidence type="ECO:0008006" key="2">
    <source>
        <dbReference type="Google" id="ProtNLM"/>
    </source>
</evidence>
<name>A0A7C4TGB3_UNCW3</name>
<reference evidence="1" key="1">
    <citation type="journal article" date="2020" name="mSystems">
        <title>Genome- and Community-Level Interaction Insights into Carbon Utilization and Element Cycling Functions of Hydrothermarchaeota in Hydrothermal Sediment.</title>
        <authorList>
            <person name="Zhou Z."/>
            <person name="Liu Y."/>
            <person name="Xu W."/>
            <person name="Pan J."/>
            <person name="Luo Z.H."/>
            <person name="Li M."/>
        </authorList>
    </citation>
    <scope>NUCLEOTIDE SEQUENCE [LARGE SCALE GENOMIC DNA]</scope>
    <source>
        <strain evidence="1">SpSt-774</strain>
    </source>
</reference>
<sequence>MLQRFFFKNKIFFLLLFVSCAVNILASRYYRLLEKERKLFLGLRGIDSVAAYEYLNLPSATERKYFYEQYWSGRNEEREEFEKRCEYAFKEFGKYAPLSDERIPIYVKYGNPTKRYIISPEKKVGILSKEFVRPAEIWTYKDEGIEFDFIRIARAFQIIARSKFGEKVIIPFLKEDTSWIMISDSISQGSLNFELSFGRFRQRKNLVRLEIYTSIPSGKTTNGFYRNIFVYNQAESLIVEKKDFLKPQGNGDTLFYDEVNLWLEPQRYYLIIEYFNLNERLKGRKEIAVDLLDYKEDAKKISDLVFASLIDDSFTDQKFDKPSGRIIPLVRTVVDVHTPFYFYHEVYNLAIKEGMHMIKTDYEIYNKEKMQKEVVDILTQGETGEGDIAYISAKYHPMDLPPGEYIVVARTTDLLIGEEYTAVGEFVLKKAR</sequence>
<accession>A0A7C4TGB3</accession>
<dbReference type="EMBL" id="DTGZ01000007">
    <property type="protein sequence ID" value="HGV96741.1"/>
    <property type="molecule type" value="Genomic_DNA"/>
</dbReference>
<dbReference type="AlphaFoldDB" id="A0A7C4TGB3"/>
<evidence type="ECO:0000313" key="1">
    <source>
        <dbReference type="EMBL" id="HGV96741.1"/>
    </source>
</evidence>
<organism evidence="1">
    <name type="scientific">candidate division WOR-3 bacterium</name>
    <dbReference type="NCBI Taxonomy" id="2052148"/>
    <lineage>
        <taxon>Bacteria</taxon>
        <taxon>Bacteria division WOR-3</taxon>
    </lineage>
</organism>
<protein>
    <recommendedName>
        <fullName evidence="2">GWxTD domain-containing protein</fullName>
    </recommendedName>
</protein>
<gene>
    <name evidence="1" type="ORF">ENV60_00380</name>
</gene>
<proteinExistence type="predicted"/>
<comment type="caution">
    <text evidence="1">The sequence shown here is derived from an EMBL/GenBank/DDBJ whole genome shotgun (WGS) entry which is preliminary data.</text>
</comment>